<dbReference type="Proteomes" id="UP001310594">
    <property type="component" value="Unassembled WGS sequence"/>
</dbReference>
<evidence type="ECO:0000256" key="1">
    <source>
        <dbReference type="SAM" id="MobiDB-lite"/>
    </source>
</evidence>
<feature type="region of interest" description="Disordered" evidence="1">
    <location>
        <begin position="1"/>
        <end position="91"/>
    </location>
</feature>
<comment type="caution">
    <text evidence="2">The sequence shown here is derived from an EMBL/GenBank/DDBJ whole genome shotgun (WGS) entry which is preliminary data.</text>
</comment>
<name>A0AAN7VTS0_9PEZI</name>
<dbReference type="AlphaFoldDB" id="A0AAN7VTS0"/>
<proteinExistence type="predicted"/>
<protein>
    <submittedName>
        <fullName evidence="2">Uncharacterized protein</fullName>
    </submittedName>
</protein>
<feature type="compositionally biased region" description="Gly residues" evidence="1">
    <location>
        <begin position="65"/>
        <end position="78"/>
    </location>
</feature>
<evidence type="ECO:0000313" key="2">
    <source>
        <dbReference type="EMBL" id="KAK5692623.1"/>
    </source>
</evidence>
<gene>
    <name evidence="2" type="ORF">LTR97_010935</name>
</gene>
<evidence type="ECO:0000313" key="3">
    <source>
        <dbReference type="Proteomes" id="UP001310594"/>
    </source>
</evidence>
<dbReference type="EMBL" id="JAVRQU010000019">
    <property type="protein sequence ID" value="KAK5692623.1"/>
    <property type="molecule type" value="Genomic_DNA"/>
</dbReference>
<reference evidence="2" key="1">
    <citation type="submission" date="2023-08" db="EMBL/GenBank/DDBJ databases">
        <title>Black Yeasts Isolated from many extreme environments.</title>
        <authorList>
            <person name="Coleine C."/>
            <person name="Stajich J.E."/>
            <person name="Selbmann L."/>
        </authorList>
    </citation>
    <scope>NUCLEOTIDE SEQUENCE</scope>
    <source>
        <strain evidence="2">CCFEE 5810</strain>
    </source>
</reference>
<sequence length="91" mass="9012">MPRDGSGASDNAVEAGETKVHGAGSAPSEASNYVTYDPASSGVDRSSKAAPPPEAEKGEAYEELGGSGGGNTTKGSGQGPQETQVEKEASK</sequence>
<accession>A0AAN7VTS0</accession>
<organism evidence="2 3">
    <name type="scientific">Elasticomyces elasticus</name>
    <dbReference type="NCBI Taxonomy" id="574655"/>
    <lineage>
        <taxon>Eukaryota</taxon>
        <taxon>Fungi</taxon>
        <taxon>Dikarya</taxon>
        <taxon>Ascomycota</taxon>
        <taxon>Pezizomycotina</taxon>
        <taxon>Dothideomycetes</taxon>
        <taxon>Dothideomycetidae</taxon>
        <taxon>Mycosphaerellales</taxon>
        <taxon>Teratosphaeriaceae</taxon>
        <taxon>Elasticomyces</taxon>
    </lineage>
</organism>